<keyword evidence="1" id="KW-0723">Serine/threonine-protein kinase</keyword>
<sequence>MHRYLRPDNFLFVSKDEDAALKVIDFGMSVFYMPDAGDEASSLIIQKNVDFESEPWPSISDGHRWIVGDGVTPEKPLDSAVLSRLKRFSAMKKLKKMALRFIGEKMSDEETGGLKKLFKMFDTYKSGTITCDELNKGLRKLGSDLMESEVQTLMQGDGQTDYSQFASMMRKELQEMMS</sequence>
<dbReference type="PANTHER" id="PTHR24349">
    <property type="entry name" value="SERINE/THREONINE-PROTEIN KINASE"/>
    <property type="match status" value="1"/>
</dbReference>
<dbReference type="AlphaFoldDB" id="A0A5P1FGL5"/>
<reference evidence="9" key="1">
    <citation type="journal article" date="2017" name="Nat. Commun.">
        <title>The asparagus genome sheds light on the origin and evolution of a young Y chromosome.</title>
        <authorList>
            <person name="Harkess A."/>
            <person name="Zhou J."/>
            <person name="Xu C."/>
            <person name="Bowers J.E."/>
            <person name="Van der Hulst R."/>
            <person name="Ayyampalayam S."/>
            <person name="Mercati F."/>
            <person name="Riccardi P."/>
            <person name="McKain M.R."/>
            <person name="Kakrana A."/>
            <person name="Tang H."/>
            <person name="Ray J."/>
            <person name="Groenendijk J."/>
            <person name="Arikit S."/>
            <person name="Mathioni S.M."/>
            <person name="Nakano M."/>
            <person name="Shan H."/>
            <person name="Telgmann-Rauber A."/>
            <person name="Kanno A."/>
            <person name="Yue Z."/>
            <person name="Chen H."/>
            <person name="Li W."/>
            <person name="Chen Y."/>
            <person name="Xu X."/>
            <person name="Zhang Y."/>
            <person name="Luo S."/>
            <person name="Chen H."/>
            <person name="Gao J."/>
            <person name="Mao Z."/>
            <person name="Pires J.C."/>
            <person name="Luo M."/>
            <person name="Kudrna D."/>
            <person name="Wing R.A."/>
            <person name="Meyers B.C."/>
            <person name="Yi K."/>
            <person name="Kong H."/>
            <person name="Lavrijsen P."/>
            <person name="Sunseri F."/>
            <person name="Falavigna A."/>
            <person name="Ye Y."/>
            <person name="Leebens-Mack J.H."/>
            <person name="Chen G."/>
        </authorList>
    </citation>
    <scope>NUCLEOTIDE SEQUENCE [LARGE SCALE GENOMIC DNA]</scope>
    <source>
        <strain evidence="9">cv. DH0086</strain>
    </source>
</reference>
<protein>
    <recommendedName>
        <fullName evidence="10">EF-hand domain-containing protein</fullName>
    </recommendedName>
</protein>
<dbReference type="InterPro" id="IPR050205">
    <property type="entry name" value="CDPK_Ser/Thr_kinases"/>
</dbReference>
<dbReference type="Gene3D" id="1.10.238.10">
    <property type="entry name" value="EF-hand"/>
    <property type="match status" value="1"/>
</dbReference>
<evidence type="ECO:0008006" key="10">
    <source>
        <dbReference type="Google" id="ProtNLM"/>
    </source>
</evidence>
<evidence type="ECO:0000259" key="7">
    <source>
        <dbReference type="PROSITE" id="PS50222"/>
    </source>
</evidence>
<dbReference type="GO" id="GO:0004674">
    <property type="term" value="F:protein serine/threonine kinase activity"/>
    <property type="evidence" value="ECO:0007669"/>
    <property type="project" value="UniProtKB-KW"/>
</dbReference>
<dbReference type="SUPFAM" id="SSF56112">
    <property type="entry name" value="Protein kinase-like (PK-like)"/>
    <property type="match status" value="1"/>
</dbReference>
<name>A0A5P1FGL5_ASPOF</name>
<dbReference type="GO" id="GO:0005509">
    <property type="term" value="F:calcium ion binding"/>
    <property type="evidence" value="ECO:0007669"/>
    <property type="project" value="InterPro"/>
</dbReference>
<dbReference type="Gene3D" id="1.10.510.10">
    <property type="entry name" value="Transferase(Phosphotransferase) domain 1"/>
    <property type="match status" value="1"/>
</dbReference>
<dbReference type="SUPFAM" id="SSF47473">
    <property type="entry name" value="EF-hand"/>
    <property type="match status" value="1"/>
</dbReference>
<dbReference type="InterPro" id="IPR000719">
    <property type="entry name" value="Prot_kinase_dom"/>
</dbReference>
<keyword evidence="5" id="KW-0067">ATP-binding</keyword>
<evidence type="ECO:0000256" key="5">
    <source>
        <dbReference type="ARBA" id="ARBA00022840"/>
    </source>
</evidence>
<proteinExistence type="predicted"/>
<evidence type="ECO:0000259" key="6">
    <source>
        <dbReference type="PROSITE" id="PS50011"/>
    </source>
</evidence>
<gene>
    <name evidence="8" type="ORF">A4U43_C02F7290</name>
</gene>
<keyword evidence="9" id="KW-1185">Reference proteome</keyword>
<evidence type="ECO:0000256" key="3">
    <source>
        <dbReference type="ARBA" id="ARBA00022741"/>
    </source>
</evidence>
<evidence type="ECO:0000256" key="4">
    <source>
        <dbReference type="ARBA" id="ARBA00022777"/>
    </source>
</evidence>
<keyword evidence="2" id="KW-0808">Transferase</keyword>
<dbReference type="PROSITE" id="PS50222">
    <property type="entry name" value="EF_HAND_2"/>
    <property type="match status" value="1"/>
</dbReference>
<evidence type="ECO:0000313" key="9">
    <source>
        <dbReference type="Proteomes" id="UP000243459"/>
    </source>
</evidence>
<feature type="domain" description="Protein kinase" evidence="6">
    <location>
        <begin position="1"/>
        <end position="178"/>
    </location>
</feature>
<dbReference type="PROSITE" id="PS50011">
    <property type="entry name" value="PROTEIN_KINASE_DOM"/>
    <property type="match status" value="1"/>
</dbReference>
<dbReference type="CDD" id="cd00051">
    <property type="entry name" value="EFh"/>
    <property type="match status" value="1"/>
</dbReference>
<dbReference type="OMA" id="MESEVQT"/>
<dbReference type="EMBL" id="CM007382">
    <property type="protein sequence ID" value="ONK77506.1"/>
    <property type="molecule type" value="Genomic_DNA"/>
</dbReference>
<keyword evidence="3" id="KW-0547">Nucleotide-binding</keyword>
<evidence type="ECO:0000256" key="2">
    <source>
        <dbReference type="ARBA" id="ARBA00022679"/>
    </source>
</evidence>
<organism evidence="8 9">
    <name type="scientific">Asparagus officinalis</name>
    <name type="common">Garden asparagus</name>
    <dbReference type="NCBI Taxonomy" id="4686"/>
    <lineage>
        <taxon>Eukaryota</taxon>
        <taxon>Viridiplantae</taxon>
        <taxon>Streptophyta</taxon>
        <taxon>Embryophyta</taxon>
        <taxon>Tracheophyta</taxon>
        <taxon>Spermatophyta</taxon>
        <taxon>Magnoliopsida</taxon>
        <taxon>Liliopsida</taxon>
        <taxon>Asparagales</taxon>
        <taxon>Asparagaceae</taxon>
        <taxon>Asparagoideae</taxon>
        <taxon>Asparagus</taxon>
    </lineage>
</organism>
<dbReference type="InterPro" id="IPR002048">
    <property type="entry name" value="EF_hand_dom"/>
</dbReference>
<dbReference type="GO" id="GO:0005524">
    <property type="term" value="F:ATP binding"/>
    <property type="evidence" value="ECO:0007669"/>
    <property type="project" value="UniProtKB-KW"/>
</dbReference>
<evidence type="ECO:0000313" key="8">
    <source>
        <dbReference type="EMBL" id="ONK77506.1"/>
    </source>
</evidence>
<evidence type="ECO:0000256" key="1">
    <source>
        <dbReference type="ARBA" id="ARBA00022527"/>
    </source>
</evidence>
<dbReference type="Gramene" id="ONK77506">
    <property type="protein sequence ID" value="ONK77506"/>
    <property type="gene ID" value="A4U43_C02F7290"/>
</dbReference>
<accession>A0A5P1FGL5</accession>
<dbReference type="Proteomes" id="UP000243459">
    <property type="component" value="Chromosome 2"/>
</dbReference>
<keyword evidence="4" id="KW-0418">Kinase</keyword>
<dbReference type="InterPro" id="IPR011992">
    <property type="entry name" value="EF-hand-dom_pair"/>
</dbReference>
<dbReference type="InterPro" id="IPR011009">
    <property type="entry name" value="Kinase-like_dom_sf"/>
</dbReference>
<dbReference type="Pfam" id="PF13405">
    <property type="entry name" value="EF-hand_6"/>
    <property type="match status" value="1"/>
</dbReference>
<feature type="domain" description="EF-hand" evidence="7">
    <location>
        <begin position="109"/>
        <end position="144"/>
    </location>
</feature>